<evidence type="ECO:0000256" key="2">
    <source>
        <dbReference type="ARBA" id="ARBA00022596"/>
    </source>
</evidence>
<dbReference type="AlphaFoldDB" id="A0A3N0IXV8"/>
<dbReference type="InterPro" id="IPR003495">
    <property type="entry name" value="CobW/HypB/UreG_nucleotide-bd"/>
</dbReference>
<dbReference type="SUPFAM" id="SSF52540">
    <property type="entry name" value="P-loop containing nucleoside triphosphate hydrolases"/>
    <property type="match status" value="1"/>
</dbReference>
<evidence type="ECO:0000313" key="9">
    <source>
        <dbReference type="EMBL" id="RDB67966.1"/>
    </source>
</evidence>
<evidence type="ECO:0000256" key="6">
    <source>
        <dbReference type="ARBA" id="ARBA00022833"/>
    </source>
</evidence>
<comment type="caution">
    <text evidence="10">The sequence shown here is derived from an EMBL/GenBank/DDBJ whole genome shotgun (WGS) entry which is preliminary data.</text>
</comment>
<dbReference type="PIRSF" id="PIRSF005624">
    <property type="entry name" value="Ni-bind_GTPase"/>
    <property type="match status" value="1"/>
</dbReference>
<proteinExistence type="inferred from homology"/>
<keyword evidence="6" id="KW-0862">Zinc</keyword>
<keyword evidence="11" id="KW-1185">Reference proteome</keyword>
<dbReference type="Proteomes" id="UP000270112">
    <property type="component" value="Unassembled WGS sequence"/>
</dbReference>
<evidence type="ECO:0000313" key="10">
    <source>
        <dbReference type="EMBL" id="RNM41814.1"/>
    </source>
</evidence>
<protein>
    <submittedName>
        <fullName evidence="10">Hydrogenase accessory protein HypB</fullName>
    </submittedName>
</protein>
<sequence>MDETRIIELRRSIFARNDAEADAFRAARKAENTFFVDIMASPGAGKTTLLLALIAQLRADSAASGDDAPSVAVIEADLESDVDALKIKEAGVASVELNTRGICHVEMGMVHQAFSAFGDAQYEYLFLENIGNLVCPADFDTGAHLRVMLLSVPEGWDKVMKYPPMFAAVDALIVTKTDYLPLNPDFDRDALRTQARILNPDIRYFETSARTGDGIEELAAWLRSQREATLA</sequence>
<dbReference type="PANTHER" id="PTHR30134:SF2">
    <property type="entry name" value="HYDROGENASE MATURATION FACTOR HYPB"/>
    <property type="match status" value="1"/>
</dbReference>
<dbReference type="Pfam" id="PF02492">
    <property type="entry name" value="cobW"/>
    <property type="match status" value="1"/>
</dbReference>
<dbReference type="InterPro" id="IPR004392">
    <property type="entry name" value="Hyd_mat_HypB"/>
</dbReference>
<dbReference type="GO" id="GO:0005525">
    <property type="term" value="F:GTP binding"/>
    <property type="evidence" value="ECO:0007669"/>
    <property type="project" value="UniProtKB-KW"/>
</dbReference>
<dbReference type="Gene3D" id="3.40.50.300">
    <property type="entry name" value="P-loop containing nucleotide triphosphate hydrolases"/>
    <property type="match status" value="1"/>
</dbReference>
<name>A0A3N0IXV8_9ACTN</name>
<organism evidence="10 12">
    <name type="scientific">Eggerthella sinensis</name>
    <dbReference type="NCBI Taxonomy" id="242230"/>
    <lineage>
        <taxon>Bacteria</taxon>
        <taxon>Bacillati</taxon>
        <taxon>Actinomycetota</taxon>
        <taxon>Coriobacteriia</taxon>
        <taxon>Eggerthellales</taxon>
        <taxon>Eggerthellaceae</taxon>
        <taxon>Eggerthella</taxon>
    </lineage>
</organism>
<dbReference type="Proteomes" id="UP000253817">
    <property type="component" value="Unassembled WGS sequence"/>
</dbReference>
<dbReference type="NCBIfam" id="TIGR00073">
    <property type="entry name" value="hypB"/>
    <property type="match status" value="1"/>
</dbReference>
<accession>A0A3N0IXV8</accession>
<dbReference type="EMBL" id="PPTT01000019">
    <property type="protein sequence ID" value="RDB67966.1"/>
    <property type="molecule type" value="Genomic_DNA"/>
</dbReference>
<dbReference type="GO" id="GO:0051604">
    <property type="term" value="P:protein maturation"/>
    <property type="evidence" value="ECO:0007669"/>
    <property type="project" value="InterPro"/>
</dbReference>
<evidence type="ECO:0000259" key="8">
    <source>
        <dbReference type="Pfam" id="PF02492"/>
    </source>
</evidence>
<dbReference type="OrthoDB" id="9802035at2"/>
<reference evidence="9 11" key="1">
    <citation type="journal article" date="2018" name="Elife">
        <title>Discovery and characterization of a prevalent human gut bacterial enzyme sufficient for the inactivation of a family of plant toxins.</title>
        <authorList>
            <person name="Koppel N."/>
            <person name="Bisanz J.E."/>
            <person name="Pandelia M.E."/>
            <person name="Turnbaugh P.J."/>
            <person name="Balskus E.P."/>
        </authorList>
    </citation>
    <scope>NUCLEOTIDE SEQUENCE [LARGE SCALE GENOMIC DNA]</scope>
    <source>
        <strain evidence="9 11">DSM 16107</strain>
    </source>
</reference>
<dbReference type="GO" id="GO:0008270">
    <property type="term" value="F:zinc ion binding"/>
    <property type="evidence" value="ECO:0007669"/>
    <property type="project" value="TreeGrafter"/>
</dbReference>
<evidence type="ECO:0000256" key="7">
    <source>
        <dbReference type="ARBA" id="ARBA00023134"/>
    </source>
</evidence>
<evidence type="ECO:0000256" key="4">
    <source>
        <dbReference type="ARBA" id="ARBA00022741"/>
    </source>
</evidence>
<dbReference type="GO" id="GO:0016151">
    <property type="term" value="F:nickel cation binding"/>
    <property type="evidence" value="ECO:0007669"/>
    <property type="project" value="InterPro"/>
</dbReference>
<evidence type="ECO:0000256" key="3">
    <source>
        <dbReference type="ARBA" id="ARBA00022723"/>
    </source>
</evidence>
<keyword evidence="3" id="KW-0479">Metal-binding</keyword>
<comment type="similarity">
    <text evidence="1">Belongs to the SIMIBI class G3E GTPase family. HypB/HupM subfamily.</text>
</comment>
<gene>
    <name evidence="10" type="primary">hypB</name>
    <name evidence="9" type="ORF">C1876_11110</name>
    <name evidence="10" type="ORF">DMP09_07990</name>
</gene>
<evidence type="ECO:0000313" key="11">
    <source>
        <dbReference type="Proteomes" id="UP000253817"/>
    </source>
</evidence>
<reference evidence="12" key="2">
    <citation type="submission" date="2018-05" db="EMBL/GenBank/DDBJ databases">
        <title>Genome Sequencing of selected type strains of the family Eggerthellaceae.</title>
        <authorList>
            <person name="Danylec N."/>
            <person name="Stoll D.A."/>
            <person name="Doetsch A."/>
            <person name="Huch M."/>
        </authorList>
    </citation>
    <scope>NUCLEOTIDE SEQUENCE [LARGE SCALE GENOMIC DNA]</scope>
    <source>
        <strain evidence="12">DSM 16107</strain>
    </source>
</reference>
<keyword evidence="2" id="KW-0533">Nickel</keyword>
<keyword evidence="4" id="KW-0547">Nucleotide-binding</keyword>
<evidence type="ECO:0000313" key="12">
    <source>
        <dbReference type="Proteomes" id="UP000270112"/>
    </source>
</evidence>
<dbReference type="RefSeq" id="WP_114546800.1">
    <property type="nucleotide sequence ID" value="NZ_PPTT01000019.1"/>
</dbReference>
<dbReference type="GO" id="GO:0003924">
    <property type="term" value="F:GTPase activity"/>
    <property type="evidence" value="ECO:0007669"/>
    <property type="project" value="InterPro"/>
</dbReference>
<dbReference type="InterPro" id="IPR027417">
    <property type="entry name" value="P-loop_NTPase"/>
</dbReference>
<feature type="domain" description="CobW/HypB/UreG nucleotide-binding" evidence="8">
    <location>
        <begin position="39"/>
        <end position="201"/>
    </location>
</feature>
<keyword evidence="7" id="KW-0342">GTP-binding</keyword>
<dbReference type="EMBL" id="QICC01000026">
    <property type="protein sequence ID" value="RNM41814.1"/>
    <property type="molecule type" value="Genomic_DNA"/>
</dbReference>
<dbReference type="PANTHER" id="PTHR30134">
    <property type="entry name" value="HYDROGENASE PROTEIN ASSEMBLY PROTEIN, NICKEL CHAPERONE"/>
    <property type="match status" value="1"/>
</dbReference>
<reference evidence="10" key="3">
    <citation type="journal article" date="2019" name="Microbiol. Resour. Announc.">
        <title>Draft Genome Sequences of Type Strains of Gordonibacter faecihominis, Paraeggerthella hongkongensis, Parvibacter caecicola,Slackia equolifaciens, Slackia faecicanis, and Slackia isoflavoniconvertens.</title>
        <authorList>
            <person name="Danylec N."/>
            <person name="Stoll D.A."/>
            <person name="Dotsch A."/>
            <person name="Huch M."/>
        </authorList>
    </citation>
    <scope>NUCLEOTIDE SEQUENCE</scope>
    <source>
        <strain evidence="10">DSM 16107</strain>
    </source>
</reference>
<evidence type="ECO:0000256" key="5">
    <source>
        <dbReference type="ARBA" id="ARBA00022801"/>
    </source>
</evidence>
<keyword evidence="5" id="KW-0378">Hydrolase</keyword>
<evidence type="ECO:0000256" key="1">
    <source>
        <dbReference type="ARBA" id="ARBA00006211"/>
    </source>
</evidence>